<feature type="compositionally biased region" description="Basic and acidic residues" evidence="1">
    <location>
        <begin position="27"/>
        <end position="38"/>
    </location>
</feature>
<sequence>MREKVRHRRQVRMTPTGSPVALRGRGTGKEEGSSAERLIRGSEQADCRAGLRHIVQIPANTFINDRRVAWMAPPPGMAPPTQPPPGMTLPPGMLPPPGMAPPP</sequence>
<evidence type="ECO:0000256" key="1">
    <source>
        <dbReference type="SAM" id="MobiDB-lite"/>
    </source>
</evidence>
<name>K0SWL8_THAOC</name>
<proteinExistence type="predicted"/>
<accession>K0SWL8</accession>
<feature type="compositionally biased region" description="Basic residues" evidence="1">
    <location>
        <begin position="1"/>
        <end position="11"/>
    </location>
</feature>
<gene>
    <name evidence="2" type="ORF">THAOC_09390</name>
</gene>
<keyword evidence="3" id="KW-1185">Reference proteome</keyword>
<feature type="region of interest" description="Disordered" evidence="1">
    <location>
        <begin position="1"/>
        <end position="38"/>
    </location>
</feature>
<protein>
    <submittedName>
        <fullName evidence="2">Uncharacterized protein</fullName>
    </submittedName>
</protein>
<evidence type="ECO:0000313" key="2">
    <source>
        <dbReference type="EMBL" id="EJK69359.1"/>
    </source>
</evidence>
<dbReference type="AlphaFoldDB" id="K0SWL8"/>
<feature type="region of interest" description="Disordered" evidence="1">
    <location>
        <begin position="73"/>
        <end position="103"/>
    </location>
</feature>
<reference evidence="2 3" key="1">
    <citation type="journal article" date="2012" name="Genome Biol.">
        <title>Genome and low-iron response of an oceanic diatom adapted to chronic iron limitation.</title>
        <authorList>
            <person name="Lommer M."/>
            <person name="Specht M."/>
            <person name="Roy A.S."/>
            <person name="Kraemer L."/>
            <person name="Andreson R."/>
            <person name="Gutowska M.A."/>
            <person name="Wolf J."/>
            <person name="Bergner S.V."/>
            <person name="Schilhabel M.B."/>
            <person name="Klostermeier U.C."/>
            <person name="Beiko R.G."/>
            <person name="Rosenstiel P."/>
            <person name="Hippler M."/>
            <person name="Laroche J."/>
        </authorList>
    </citation>
    <scope>NUCLEOTIDE SEQUENCE [LARGE SCALE GENOMIC DNA]</scope>
    <source>
        <strain evidence="2 3">CCMP1005</strain>
    </source>
</reference>
<comment type="caution">
    <text evidence="2">The sequence shown here is derived from an EMBL/GenBank/DDBJ whole genome shotgun (WGS) entry which is preliminary data.</text>
</comment>
<dbReference type="EMBL" id="AGNL01010187">
    <property type="protein sequence ID" value="EJK69359.1"/>
    <property type="molecule type" value="Genomic_DNA"/>
</dbReference>
<feature type="non-terminal residue" evidence="2">
    <location>
        <position position="103"/>
    </location>
</feature>
<dbReference type="Proteomes" id="UP000266841">
    <property type="component" value="Unassembled WGS sequence"/>
</dbReference>
<evidence type="ECO:0000313" key="3">
    <source>
        <dbReference type="Proteomes" id="UP000266841"/>
    </source>
</evidence>
<organism evidence="2 3">
    <name type="scientific">Thalassiosira oceanica</name>
    <name type="common">Marine diatom</name>
    <dbReference type="NCBI Taxonomy" id="159749"/>
    <lineage>
        <taxon>Eukaryota</taxon>
        <taxon>Sar</taxon>
        <taxon>Stramenopiles</taxon>
        <taxon>Ochrophyta</taxon>
        <taxon>Bacillariophyta</taxon>
        <taxon>Coscinodiscophyceae</taxon>
        <taxon>Thalassiosirophycidae</taxon>
        <taxon>Thalassiosirales</taxon>
        <taxon>Thalassiosiraceae</taxon>
        <taxon>Thalassiosira</taxon>
    </lineage>
</organism>